<dbReference type="EMBL" id="JACHEB010000012">
    <property type="protein sequence ID" value="MBB5330869.1"/>
    <property type="molecule type" value="Genomic_DNA"/>
</dbReference>
<dbReference type="Proteomes" id="UP000535182">
    <property type="component" value="Unassembled WGS sequence"/>
</dbReference>
<proteinExistence type="predicted"/>
<keyword evidence="2" id="KW-1185">Reference proteome</keyword>
<dbReference type="AlphaFoldDB" id="A0A9X0QIQ2"/>
<name>A0A9X0QIQ2_9BACT</name>
<reference evidence="1 2" key="1">
    <citation type="submission" date="2020-08" db="EMBL/GenBank/DDBJ databases">
        <title>Genomic Encyclopedia of Type Strains, Phase IV (KMG-V): Genome sequencing to study the core and pangenomes of soil and plant-associated prokaryotes.</title>
        <authorList>
            <person name="Whitman W."/>
        </authorList>
    </citation>
    <scope>NUCLEOTIDE SEQUENCE [LARGE SCALE GENOMIC DNA]</scope>
    <source>
        <strain evidence="1 2">X5P2</strain>
    </source>
</reference>
<comment type="caution">
    <text evidence="1">The sequence shown here is derived from an EMBL/GenBank/DDBJ whole genome shotgun (WGS) entry which is preliminary data.</text>
</comment>
<evidence type="ECO:0000313" key="1">
    <source>
        <dbReference type="EMBL" id="MBB5330869.1"/>
    </source>
</evidence>
<accession>A0A9X0QIQ2</accession>
<evidence type="ECO:0000313" key="2">
    <source>
        <dbReference type="Proteomes" id="UP000535182"/>
    </source>
</evidence>
<organism evidence="1 2">
    <name type="scientific">Tunturiibacter gelidiferens</name>
    <dbReference type="NCBI Taxonomy" id="3069689"/>
    <lineage>
        <taxon>Bacteria</taxon>
        <taxon>Pseudomonadati</taxon>
        <taxon>Acidobacteriota</taxon>
        <taxon>Terriglobia</taxon>
        <taxon>Terriglobales</taxon>
        <taxon>Acidobacteriaceae</taxon>
        <taxon>Tunturiibacter</taxon>
    </lineage>
</organism>
<dbReference type="RefSeq" id="WP_183980696.1">
    <property type="nucleotide sequence ID" value="NZ_JACHEB010000012.1"/>
</dbReference>
<protein>
    <submittedName>
        <fullName evidence="1">Uncharacterized protein</fullName>
    </submittedName>
</protein>
<sequence length="281" mass="30089">MIQEFRAKNTETNSEENHYSIKFPFSLRASQKNLLKRRNTMAAQTVKRGAIASPRSALAAATPHAPVVGAPPQFIIIPSKLSMWGNAVDGDCVTAEEAFAKACHSPEIFITEAVAIAWANSHGVLNGAVISQVLQWMQTDGFRESGHAYNDGPHFSVDWTNPGILQSAISQGPVKIGIGADQLEAAYHAHGGKKGWFATGFHADSTEDHCTSLCGYGPIKWLAQELKVAVPAGIDGAKPGYALFTWDSIGIIDVPSLLAITHEAWLRQPTTVIKPAPPAAS</sequence>
<gene>
    <name evidence="1" type="ORF">HDF14_004506</name>
</gene>